<evidence type="ECO:0000313" key="6">
    <source>
        <dbReference type="Proteomes" id="UP001055658"/>
    </source>
</evidence>
<dbReference type="InterPro" id="IPR000962">
    <property type="entry name" value="Znf_DskA_TraR"/>
</dbReference>
<evidence type="ECO:0000313" key="5">
    <source>
        <dbReference type="EMBL" id="USD19769.1"/>
    </source>
</evidence>
<keyword evidence="2" id="KW-0863">Zinc-finger</keyword>
<dbReference type="InterPro" id="IPR012783">
    <property type="entry name" value="Znf_C4_TraR"/>
</dbReference>
<keyword evidence="3" id="KW-0862">Zinc</keyword>
<evidence type="ECO:0000256" key="2">
    <source>
        <dbReference type="ARBA" id="ARBA00022771"/>
    </source>
</evidence>
<feature type="domain" description="Zinc finger DksA/TraR C4-type" evidence="4">
    <location>
        <begin position="37"/>
        <end position="66"/>
    </location>
</feature>
<reference evidence="5" key="1">
    <citation type="submission" date="2022-02" db="EMBL/GenBank/DDBJ databases">
        <title>Coral-associated bacteria.</title>
        <authorList>
            <person name="Tang K."/>
            <person name="Wang X."/>
        </authorList>
    </citation>
    <scope>NUCLEOTIDE SEQUENCE</scope>
    <source>
        <strain evidence="5">SCSIO 43006</strain>
    </source>
</reference>
<evidence type="ECO:0000256" key="3">
    <source>
        <dbReference type="ARBA" id="ARBA00022833"/>
    </source>
</evidence>
<name>A0ABY4V671_9GAMM</name>
<accession>A0ABY4V671</accession>
<dbReference type="NCBIfam" id="TIGR02419">
    <property type="entry name" value="C4_traR_proteo"/>
    <property type="match status" value="1"/>
</dbReference>
<dbReference type="EMBL" id="CP092418">
    <property type="protein sequence ID" value="USD19769.1"/>
    <property type="molecule type" value="Genomic_DNA"/>
</dbReference>
<keyword evidence="1" id="KW-0479">Metal-binding</keyword>
<evidence type="ECO:0000259" key="4">
    <source>
        <dbReference type="Pfam" id="PF01258"/>
    </source>
</evidence>
<dbReference type="RefSeq" id="WP_252081863.1">
    <property type="nucleotide sequence ID" value="NZ_CP092418.1"/>
</dbReference>
<organism evidence="5 6">
    <name type="scientific">Microbulbifer variabilis</name>
    <dbReference type="NCBI Taxonomy" id="266805"/>
    <lineage>
        <taxon>Bacteria</taxon>
        <taxon>Pseudomonadati</taxon>
        <taxon>Pseudomonadota</taxon>
        <taxon>Gammaproteobacteria</taxon>
        <taxon>Cellvibrionales</taxon>
        <taxon>Microbulbiferaceae</taxon>
        <taxon>Microbulbifer</taxon>
    </lineage>
</organism>
<dbReference type="PANTHER" id="PTHR38777">
    <property type="entry name" value="FELS-2 PROPHAGE PROTEIN"/>
    <property type="match status" value="1"/>
</dbReference>
<dbReference type="PANTHER" id="PTHR38777:SF1">
    <property type="entry name" value="DNAK SUPPRESSOR PROTEIN"/>
    <property type="match status" value="1"/>
</dbReference>
<dbReference type="Pfam" id="PF01258">
    <property type="entry name" value="zf-dskA_traR"/>
    <property type="match status" value="1"/>
</dbReference>
<keyword evidence="6" id="KW-1185">Reference proteome</keyword>
<evidence type="ECO:0000256" key="1">
    <source>
        <dbReference type="ARBA" id="ARBA00022723"/>
    </source>
</evidence>
<dbReference type="Proteomes" id="UP001055658">
    <property type="component" value="Chromosome"/>
</dbReference>
<protein>
    <submittedName>
        <fullName evidence="5">TraR/DksA C4-type zinc finger protein</fullName>
    </submittedName>
</protein>
<sequence length="69" mass="8060">MPDDLDRASILEQEQRQRALQAQRQRSNFEQPSLTQCEDCDGDIPKERQAFGGVTRCVECQTEFEKWGR</sequence>
<proteinExistence type="predicted"/>
<gene>
    <name evidence="5" type="ORF">MJO52_11815</name>
</gene>
<dbReference type="Gene3D" id="1.20.120.910">
    <property type="entry name" value="DksA, coiled-coil domain"/>
    <property type="match status" value="1"/>
</dbReference>